<protein>
    <submittedName>
        <fullName evidence="1">Uncharacterized protein</fullName>
    </submittedName>
</protein>
<evidence type="ECO:0000313" key="2">
    <source>
        <dbReference type="Proteomes" id="UP000008037"/>
    </source>
</evidence>
<dbReference type="Proteomes" id="UP000008037">
    <property type="component" value="Chromosome"/>
</dbReference>
<dbReference type="EMBL" id="CP002408">
    <property type="protein sequence ID" value="AFU57805.1"/>
    <property type="molecule type" value="Genomic_DNA"/>
</dbReference>
<dbReference type="HOGENOM" id="CLU_3113191_0_0_2"/>
<name>K0IDN3_NITGG</name>
<dbReference type="BioCyc" id="CNIT1237085:G1324-861-MONOMER"/>
<dbReference type="KEGG" id="nga:Ngar_c08630"/>
<accession>K0IDN3</accession>
<evidence type="ECO:0000313" key="1">
    <source>
        <dbReference type="EMBL" id="AFU57805.1"/>
    </source>
</evidence>
<sequence>MDRAFNLFYLWLALLAPRIAKIDNRWQSATISNVRIAYSLCAPVVLWFDD</sequence>
<dbReference type="InParanoid" id="K0IDN3"/>
<reference evidence="1 2" key="1">
    <citation type="journal article" date="2012" name="Environ. Microbiol.">
        <title>The genome of the ammonia-oxidizing Candidatus Nitrososphaera gargensis: insights into metabolic versatility and environmental adaptations.</title>
        <authorList>
            <person name="Spang A."/>
            <person name="Poehlein A."/>
            <person name="Offre P."/>
            <person name="Zumbragel S."/>
            <person name="Haider S."/>
            <person name="Rychlik N."/>
            <person name="Nowka B."/>
            <person name="Schmeisser C."/>
            <person name="Lebedeva E.V."/>
            <person name="Rattei T."/>
            <person name="Bohm C."/>
            <person name="Schmid M."/>
            <person name="Galushko A."/>
            <person name="Hatzenpichler R."/>
            <person name="Weinmaier T."/>
            <person name="Daniel R."/>
            <person name="Schleper C."/>
            <person name="Spieck E."/>
            <person name="Streit W."/>
            <person name="Wagner M."/>
        </authorList>
    </citation>
    <scope>NUCLEOTIDE SEQUENCE [LARGE SCALE GENOMIC DNA]</scope>
    <source>
        <strain evidence="2">Ga9.2</strain>
    </source>
</reference>
<gene>
    <name evidence="1" type="ordered locus">Ngar_c08630</name>
</gene>
<keyword evidence="2" id="KW-1185">Reference proteome</keyword>
<organism evidence="1 2">
    <name type="scientific">Nitrososphaera gargensis (strain Ga9.2)</name>
    <dbReference type="NCBI Taxonomy" id="1237085"/>
    <lineage>
        <taxon>Archaea</taxon>
        <taxon>Nitrososphaerota</taxon>
        <taxon>Nitrososphaeria</taxon>
        <taxon>Nitrososphaerales</taxon>
        <taxon>Nitrososphaeraceae</taxon>
        <taxon>Nitrososphaera</taxon>
    </lineage>
</organism>
<proteinExistence type="predicted"/>
<dbReference type="AlphaFoldDB" id="K0IDN3"/>